<evidence type="ECO:0000313" key="1">
    <source>
        <dbReference type="EMBL" id="ORE00427.1"/>
    </source>
</evidence>
<name>A0A1X0QKY2_9MICR</name>
<protein>
    <submittedName>
        <fullName evidence="1">Uncharacterized protein</fullName>
    </submittedName>
</protein>
<dbReference type="EMBL" id="LTAI01000021">
    <property type="protein sequence ID" value="ORE00427.1"/>
    <property type="molecule type" value="Genomic_DNA"/>
</dbReference>
<evidence type="ECO:0000313" key="2">
    <source>
        <dbReference type="Proteomes" id="UP000192501"/>
    </source>
</evidence>
<gene>
    <name evidence="1" type="ORF">A0H76_930</name>
</gene>
<sequence>MKVVKIPPIINKIIPFKLKNKYKNINTVENIINIDITDKRLHSCLFTLKSLLLIMLSFFDEIFIR</sequence>
<dbReference type="VEuPathDB" id="MicrosporidiaDB:A0H76_930"/>
<organism evidence="1 2">
    <name type="scientific">Hepatospora eriocheir</name>
    <dbReference type="NCBI Taxonomy" id="1081669"/>
    <lineage>
        <taxon>Eukaryota</taxon>
        <taxon>Fungi</taxon>
        <taxon>Fungi incertae sedis</taxon>
        <taxon>Microsporidia</taxon>
        <taxon>Hepatosporidae</taxon>
        <taxon>Hepatospora</taxon>
    </lineage>
</organism>
<accession>A0A1X0QKY2</accession>
<reference evidence="1 2" key="1">
    <citation type="journal article" date="2017" name="Environ. Microbiol.">
        <title>Decay of the glycolytic pathway and adaptation to intranuclear parasitism within Enterocytozoonidae microsporidia.</title>
        <authorList>
            <person name="Wiredu Boakye D."/>
            <person name="Jaroenlak P."/>
            <person name="Prachumwat A."/>
            <person name="Williams T.A."/>
            <person name="Bateman K.S."/>
            <person name="Itsathitphaisarn O."/>
            <person name="Sritunyalucksana K."/>
            <person name="Paszkiewicz K.H."/>
            <person name="Moore K.A."/>
            <person name="Stentiford G.D."/>
            <person name="Williams B.A."/>
        </authorList>
    </citation>
    <scope>NUCLEOTIDE SEQUENCE [LARGE SCALE GENOMIC DNA]</scope>
    <source>
        <strain evidence="2">canceri</strain>
    </source>
</reference>
<proteinExistence type="predicted"/>
<dbReference type="Proteomes" id="UP000192501">
    <property type="component" value="Unassembled WGS sequence"/>
</dbReference>
<dbReference type="AlphaFoldDB" id="A0A1X0QKY2"/>
<comment type="caution">
    <text evidence="1">The sequence shown here is derived from an EMBL/GenBank/DDBJ whole genome shotgun (WGS) entry which is preliminary data.</text>
</comment>